<evidence type="ECO:0000256" key="4">
    <source>
        <dbReference type="ARBA" id="ARBA00022496"/>
    </source>
</evidence>
<keyword evidence="17" id="KW-0675">Receptor</keyword>
<evidence type="ECO:0000256" key="3">
    <source>
        <dbReference type="ARBA" id="ARBA00022452"/>
    </source>
</evidence>
<evidence type="ECO:0000313" key="18">
    <source>
        <dbReference type="Proteomes" id="UP000249555"/>
    </source>
</evidence>
<accession>A0A2W4Z0G3</accession>
<dbReference type="InterPro" id="IPR039426">
    <property type="entry name" value="TonB-dep_rcpt-like"/>
</dbReference>
<dbReference type="Pfam" id="PF00593">
    <property type="entry name" value="TonB_dep_Rec_b-barrel"/>
    <property type="match status" value="1"/>
</dbReference>
<dbReference type="InterPro" id="IPR037066">
    <property type="entry name" value="Plug_dom_sf"/>
</dbReference>
<feature type="domain" description="TonB-dependent receptor plug" evidence="16">
    <location>
        <begin position="62"/>
        <end position="171"/>
    </location>
</feature>
<feature type="chain" id="PRO_5015878650" evidence="14">
    <location>
        <begin position="24"/>
        <end position="802"/>
    </location>
</feature>
<keyword evidence="8" id="KW-0406">Ion transport</keyword>
<keyword evidence="5 12" id="KW-0812">Transmembrane</keyword>
<protein>
    <submittedName>
        <fullName evidence="17">TonB-dependent receptor</fullName>
    </submittedName>
</protein>
<evidence type="ECO:0000256" key="13">
    <source>
        <dbReference type="RuleBase" id="RU003357"/>
    </source>
</evidence>
<dbReference type="InterPro" id="IPR000531">
    <property type="entry name" value="Beta-barrel_TonB"/>
</dbReference>
<evidence type="ECO:0000256" key="5">
    <source>
        <dbReference type="ARBA" id="ARBA00022692"/>
    </source>
</evidence>
<dbReference type="AlphaFoldDB" id="A0A2W4Z0G3"/>
<organism evidence="17 18">
    <name type="scientific">Sphingomonas taxi</name>
    <dbReference type="NCBI Taxonomy" id="1549858"/>
    <lineage>
        <taxon>Bacteria</taxon>
        <taxon>Pseudomonadati</taxon>
        <taxon>Pseudomonadota</taxon>
        <taxon>Alphaproteobacteria</taxon>
        <taxon>Sphingomonadales</taxon>
        <taxon>Sphingomonadaceae</taxon>
        <taxon>Sphingomonas</taxon>
    </lineage>
</organism>
<comment type="subcellular location">
    <subcellularLocation>
        <location evidence="1 12">Cell outer membrane</location>
        <topology evidence="1 12">Multi-pass membrane protein</topology>
    </subcellularLocation>
</comment>
<gene>
    <name evidence="17" type="ORF">DI640_03100</name>
</gene>
<evidence type="ECO:0000256" key="2">
    <source>
        <dbReference type="ARBA" id="ARBA00022448"/>
    </source>
</evidence>
<keyword evidence="6 14" id="KW-0732">Signal</keyword>
<evidence type="ECO:0000256" key="11">
    <source>
        <dbReference type="ARBA" id="ARBA00023237"/>
    </source>
</evidence>
<dbReference type="Gene3D" id="2.170.130.10">
    <property type="entry name" value="TonB-dependent receptor, plug domain"/>
    <property type="match status" value="1"/>
</dbReference>
<evidence type="ECO:0000256" key="14">
    <source>
        <dbReference type="SAM" id="SignalP"/>
    </source>
</evidence>
<evidence type="ECO:0000256" key="12">
    <source>
        <dbReference type="PROSITE-ProRule" id="PRU01360"/>
    </source>
</evidence>
<keyword evidence="3 12" id="KW-1134">Transmembrane beta strand</keyword>
<dbReference type="InterPro" id="IPR012910">
    <property type="entry name" value="Plug_dom"/>
</dbReference>
<dbReference type="SUPFAM" id="SSF56935">
    <property type="entry name" value="Porins"/>
    <property type="match status" value="1"/>
</dbReference>
<evidence type="ECO:0000256" key="6">
    <source>
        <dbReference type="ARBA" id="ARBA00022729"/>
    </source>
</evidence>
<dbReference type="GO" id="GO:0009279">
    <property type="term" value="C:cell outer membrane"/>
    <property type="evidence" value="ECO:0007669"/>
    <property type="project" value="UniProtKB-SubCell"/>
</dbReference>
<dbReference type="InterPro" id="IPR036942">
    <property type="entry name" value="Beta-barrel_TonB_sf"/>
</dbReference>
<evidence type="ECO:0000256" key="1">
    <source>
        <dbReference type="ARBA" id="ARBA00004571"/>
    </source>
</evidence>
<dbReference type="PROSITE" id="PS52016">
    <property type="entry name" value="TONB_DEPENDENT_REC_3"/>
    <property type="match status" value="1"/>
</dbReference>
<dbReference type="PANTHER" id="PTHR32552:SF89">
    <property type="entry name" value="CATECHOLATE SIDEROPHORE RECEPTOR FIU"/>
    <property type="match status" value="1"/>
</dbReference>
<feature type="domain" description="TonB-dependent receptor-like beta-barrel" evidence="15">
    <location>
        <begin position="307"/>
        <end position="763"/>
    </location>
</feature>
<evidence type="ECO:0000259" key="16">
    <source>
        <dbReference type="Pfam" id="PF07715"/>
    </source>
</evidence>
<dbReference type="Proteomes" id="UP000249555">
    <property type="component" value="Unassembled WGS sequence"/>
</dbReference>
<feature type="signal peptide" evidence="14">
    <location>
        <begin position="1"/>
        <end position="23"/>
    </location>
</feature>
<evidence type="ECO:0000256" key="7">
    <source>
        <dbReference type="ARBA" id="ARBA00023004"/>
    </source>
</evidence>
<dbReference type="PANTHER" id="PTHR32552">
    <property type="entry name" value="FERRICHROME IRON RECEPTOR-RELATED"/>
    <property type="match status" value="1"/>
</dbReference>
<keyword evidence="2 12" id="KW-0813">Transport</keyword>
<dbReference type="Pfam" id="PF07715">
    <property type="entry name" value="Plug"/>
    <property type="match status" value="1"/>
</dbReference>
<keyword evidence="10 12" id="KW-0472">Membrane</keyword>
<evidence type="ECO:0000259" key="15">
    <source>
        <dbReference type="Pfam" id="PF00593"/>
    </source>
</evidence>
<keyword evidence="11 12" id="KW-0998">Cell outer membrane</keyword>
<sequence>MQTISSLLAGVALAAFATPAAFAQNVPEPAPETPVAVPADVQADPAPEAPADIVVLGFGQSRQVQSVSAVDLARLTPGSSPLKAIQKLPGVNFQASDPFGAYEWAVRISLRGFNQNQLGFTLDGVPLGDMSYGNVNGLHISRAIISENVARTEVALGAGALGTASTSNLGGTIQFFSDKPRDTANVTGGGTYGSDNTYRGYARLDSGDLGGGLKGYLSYGYLTTDKWKGDGVQRQHQANGKIVKDLGAFGSLSAFLNFSDRREQDYQDLSYDIIRRRGLRNDNIASNYPLALQIGKTYQNQAALASYTKANNGSSAGFVAPWAGVGTTFPSGFGTVDDAYFDAGGVRRDYLGGVTLNANLTPELTMVTTGYYHDNKGQGSWITPYSPTAAGTLNQDGSAITAPSPLGFRTTEYSIKRGGALSNIAYETGANTLEVGGWLETNTFTQARRFYGMTDSATPNRDVLEFQKNPYATQWDGKYGTDTMQYHVEDTLKLAGDRLIVNAGWKGAYVVNSATMLPDTTSPLAVGRISAKDWFQPQAGILFKLTPTAEIFADYTENMRAFVSSATTGPFAATQAGFNDVRGRLKPERSKTAEGGVRLHSGPFQASAVGYYVDFSNRLLAFANGVGILGNAPTLNNAGSVRTYGAEVSANYRVFRPLSLFASYSYTNAEYQDTVTDASGSVQVRKGDTVVDTPKHMIKGEIVLEQSGFTGRVGADYMSKRYFTYLNDQSVPGRVLVDASIGYRFDGDGPLHGVAIEGSVTNLTDKKYIATIGSNGFTASGDNQTLLAGAPRQFFVSLKKGF</sequence>
<keyword evidence="4" id="KW-0410">Iron transport</keyword>
<evidence type="ECO:0000256" key="10">
    <source>
        <dbReference type="ARBA" id="ARBA00023136"/>
    </source>
</evidence>
<dbReference type="EMBL" id="QFMX01000003">
    <property type="protein sequence ID" value="PZO75800.1"/>
    <property type="molecule type" value="Genomic_DNA"/>
</dbReference>
<evidence type="ECO:0000313" key="17">
    <source>
        <dbReference type="EMBL" id="PZO75800.1"/>
    </source>
</evidence>
<dbReference type="Gene3D" id="2.40.170.20">
    <property type="entry name" value="TonB-dependent receptor, beta-barrel domain"/>
    <property type="match status" value="1"/>
</dbReference>
<dbReference type="GO" id="GO:0015344">
    <property type="term" value="F:siderophore uptake transmembrane transporter activity"/>
    <property type="evidence" value="ECO:0007669"/>
    <property type="project" value="TreeGrafter"/>
</dbReference>
<comment type="similarity">
    <text evidence="12 13">Belongs to the TonB-dependent receptor family.</text>
</comment>
<evidence type="ECO:0000256" key="8">
    <source>
        <dbReference type="ARBA" id="ARBA00023065"/>
    </source>
</evidence>
<keyword evidence="7" id="KW-0408">Iron</keyword>
<evidence type="ECO:0000256" key="9">
    <source>
        <dbReference type="ARBA" id="ARBA00023077"/>
    </source>
</evidence>
<keyword evidence="9 13" id="KW-0798">TonB box</keyword>
<proteinExistence type="inferred from homology"/>
<comment type="caution">
    <text evidence="17">The sequence shown here is derived from an EMBL/GenBank/DDBJ whole genome shotgun (WGS) entry which is preliminary data.</text>
</comment>
<reference evidence="17 18" key="1">
    <citation type="submission" date="2017-08" db="EMBL/GenBank/DDBJ databases">
        <title>Infants hospitalized years apart are colonized by the same room-sourced microbial strains.</title>
        <authorList>
            <person name="Brooks B."/>
            <person name="Olm M.R."/>
            <person name="Firek B.A."/>
            <person name="Baker R."/>
            <person name="Thomas B.C."/>
            <person name="Morowitz M.J."/>
            <person name="Banfield J.F."/>
        </authorList>
    </citation>
    <scope>NUCLEOTIDE SEQUENCE [LARGE SCALE GENOMIC DNA]</scope>
    <source>
        <strain evidence="17">S2_018_000_R3_119</strain>
    </source>
</reference>
<name>A0A2W4Z0G3_9SPHN</name>